<evidence type="ECO:0000313" key="5">
    <source>
        <dbReference type="Proteomes" id="UP000177515"/>
    </source>
</evidence>
<dbReference type="InterPro" id="IPR029069">
    <property type="entry name" value="HotDog_dom_sf"/>
</dbReference>
<dbReference type="InterPro" id="IPR039298">
    <property type="entry name" value="ACOT13"/>
</dbReference>
<dbReference type="PANTHER" id="PTHR21660:SF1">
    <property type="entry name" value="ACYL-COENZYME A THIOESTERASE 13"/>
    <property type="match status" value="1"/>
</dbReference>
<dbReference type="Pfam" id="PF03061">
    <property type="entry name" value="4HBT"/>
    <property type="match status" value="1"/>
</dbReference>
<dbReference type="PANTHER" id="PTHR21660">
    <property type="entry name" value="THIOESTERASE SUPERFAMILY MEMBER-RELATED"/>
    <property type="match status" value="1"/>
</dbReference>
<dbReference type="InterPro" id="IPR003736">
    <property type="entry name" value="PAAI_dom"/>
</dbReference>
<keyword evidence="2" id="KW-0378">Hydrolase</keyword>
<comment type="similarity">
    <text evidence="1">Belongs to the thioesterase PaaI family.</text>
</comment>
<gene>
    <name evidence="4" type="ORF">BKK80_10535</name>
</gene>
<evidence type="ECO:0000256" key="1">
    <source>
        <dbReference type="ARBA" id="ARBA00008324"/>
    </source>
</evidence>
<feature type="domain" description="Thioesterase" evidence="3">
    <location>
        <begin position="63"/>
        <end position="135"/>
    </location>
</feature>
<dbReference type="SUPFAM" id="SSF54637">
    <property type="entry name" value="Thioesterase/thiol ester dehydrase-isomerase"/>
    <property type="match status" value="1"/>
</dbReference>
<organism evidence="4 5">
    <name type="scientific">Cupriavidus malaysiensis</name>
    <dbReference type="NCBI Taxonomy" id="367825"/>
    <lineage>
        <taxon>Bacteria</taxon>
        <taxon>Pseudomonadati</taxon>
        <taxon>Pseudomonadota</taxon>
        <taxon>Betaproteobacteria</taxon>
        <taxon>Burkholderiales</taxon>
        <taxon>Burkholderiaceae</taxon>
        <taxon>Cupriavidus</taxon>
    </lineage>
</organism>
<proteinExistence type="inferred from homology"/>
<evidence type="ECO:0000259" key="3">
    <source>
        <dbReference type="Pfam" id="PF03061"/>
    </source>
</evidence>
<accession>A0ABN4TGD9</accession>
<dbReference type="CDD" id="cd03443">
    <property type="entry name" value="PaaI_thioesterase"/>
    <property type="match status" value="1"/>
</dbReference>
<dbReference type="InterPro" id="IPR006683">
    <property type="entry name" value="Thioestr_dom"/>
</dbReference>
<dbReference type="Proteomes" id="UP000177515">
    <property type="component" value="Chromosome 1"/>
</dbReference>
<evidence type="ECO:0000256" key="2">
    <source>
        <dbReference type="ARBA" id="ARBA00022801"/>
    </source>
</evidence>
<evidence type="ECO:0000313" key="4">
    <source>
        <dbReference type="EMBL" id="AOZ06222.1"/>
    </source>
</evidence>
<dbReference type="RefSeq" id="WP_071012552.1">
    <property type="nucleotide sequence ID" value="NZ_CP017754.1"/>
</dbReference>
<name>A0ABN4TGD9_9BURK</name>
<reference evidence="4 5" key="1">
    <citation type="submission" date="2016-10" db="EMBL/GenBank/DDBJ databases">
        <title>Complete genome sequences of three Cupriavidus strains isolated from various Malaysian environments.</title>
        <authorList>
            <person name="Abdullah A.A.-A."/>
            <person name="Shafie N.A.H."/>
            <person name="Lau N.S."/>
        </authorList>
    </citation>
    <scope>NUCLEOTIDE SEQUENCE [LARGE SCALE GENOMIC DNA]</scope>
    <source>
        <strain evidence="4 5">USMAA1020</strain>
    </source>
</reference>
<sequence>MPHDSAAIDAAPAVDDRIRSVVDTVLLGSPVARALGVRLHRLEIDHVELLLPFHADLVTHGDTVHGGVIATLVDICGAAAAGSGADAGTLQGGATSSLALQYLAPARGTDLLAIARVLRRGRKQVATDITVHAGGSDGELVAKALMGSVLF</sequence>
<dbReference type="NCBIfam" id="TIGR00369">
    <property type="entry name" value="unchar_dom_1"/>
    <property type="match status" value="1"/>
</dbReference>
<dbReference type="Gene3D" id="3.10.129.10">
    <property type="entry name" value="Hotdog Thioesterase"/>
    <property type="match status" value="1"/>
</dbReference>
<dbReference type="EMBL" id="CP017754">
    <property type="protein sequence ID" value="AOZ06222.1"/>
    <property type="molecule type" value="Genomic_DNA"/>
</dbReference>
<keyword evidence="5" id="KW-1185">Reference proteome</keyword>
<protein>
    <submittedName>
        <fullName evidence="4">Acyl-CoA thioesterase</fullName>
    </submittedName>
</protein>